<dbReference type="EMBL" id="MEVN01000012">
    <property type="protein sequence ID" value="OGC57477.1"/>
    <property type="molecule type" value="Genomic_DNA"/>
</dbReference>
<reference evidence="2 3" key="1">
    <citation type="journal article" date="2016" name="Nat. Commun.">
        <title>Thousands of microbial genomes shed light on interconnected biogeochemical processes in an aquifer system.</title>
        <authorList>
            <person name="Anantharaman K."/>
            <person name="Brown C.T."/>
            <person name="Hug L.A."/>
            <person name="Sharon I."/>
            <person name="Castelle C.J."/>
            <person name="Probst A.J."/>
            <person name="Thomas B.C."/>
            <person name="Singh A."/>
            <person name="Wilkins M.J."/>
            <person name="Karaoz U."/>
            <person name="Brodie E.L."/>
            <person name="Williams K.H."/>
            <person name="Hubbard S.S."/>
            <person name="Banfield J.F."/>
        </authorList>
    </citation>
    <scope>NUCLEOTIDE SEQUENCE [LARGE SCALE GENOMIC DNA]</scope>
</reference>
<protein>
    <submittedName>
        <fullName evidence="2">Uncharacterized protein</fullName>
    </submittedName>
</protein>
<feature type="region of interest" description="Disordered" evidence="1">
    <location>
        <begin position="90"/>
        <end position="111"/>
    </location>
</feature>
<evidence type="ECO:0000313" key="3">
    <source>
        <dbReference type="Proteomes" id="UP000177763"/>
    </source>
</evidence>
<accession>A0A1F4VJP7</accession>
<name>A0A1F4VJP7_UNCKA</name>
<dbReference type="STRING" id="1802630.A3H26_01270"/>
<evidence type="ECO:0000313" key="2">
    <source>
        <dbReference type="EMBL" id="OGC57477.1"/>
    </source>
</evidence>
<organism evidence="2 3">
    <name type="scientific">candidate division WWE3 bacterium RIFCSPLOWO2_12_FULL_36_10</name>
    <dbReference type="NCBI Taxonomy" id="1802630"/>
    <lineage>
        <taxon>Bacteria</taxon>
        <taxon>Katanobacteria</taxon>
    </lineage>
</organism>
<dbReference type="AlphaFoldDB" id="A0A1F4VJP7"/>
<proteinExistence type="predicted"/>
<gene>
    <name evidence="2" type="ORF">A3H26_01270</name>
</gene>
<sequence length="111" mass="12733">MIDKQIIDSFKNLIDGLDVDEVYKKAIVDFMDTYDGNNTNEFYSMLVAVSGLLVELKDLRIVEHGYNLIEEESEKTQDELDSIIRQFKDLNDGKLPPDPMVSTLEEDQVTD</sequence>
<evidence type="ECO:0000256" key="1">
    <source>
        <dbReference type="SAM" id="MobiDB-lite"/>
    </source>
</evidence>
<dbReference type="Proteomes" id="UP000177763">
    <property type="component" value="Unassembled WGS sequence"/>
</dbReference>
<comment type="caution">
    <text evidence="2">The sequence shown here is derived from an EMBL/GenBank/DDBJ whole genome shotgun (WGS) entry which is preliminary data.</text>
</comment>